<comment type="caution">
    <text evidence="1">The sequence shown here is derived from an EMBL/GenBank/DDBJ whole genome shotgun (WGS) entry which is preliminary data.</text>
</comment>
<dbReference type="Proteomes" id="UP001147830">
    <property type="component" value="Unassembled WGS sequence"/>
</dbReference>
<dbReference type="EMBL" id="JAOANI010000009">
    <property type="protein sequence ID" value="MCT7357975.1"/>
    <property type="molecule type" value="Genomic_DNA"/>
</dbReference>
<dbReference type="Pfam" id="PF11231">
    <property type="entry name" value="DUF3034"/>
    <property type="match status" value="1"/>
</dbReference>
<gene>
    <name evidence="1" type="ORF">NYR02_02920</name>
</gene>
<organism evidence="1 2">
    <name type="scientific">Thalassolituus pacificus</name>
    <dbReference type="NCBI Taxonomy" id="2975440"/>
    <lineage>
        <taxon>Bacteria</taxon>
        <taxon>Pseudomonadati</taxon>
        <taxon>Pseudomonadota</taxon>
        <taxon>Gammaproteobacteria</taxon>
        <taxon>Oceanospirillales</taxon>
        <taxon>Oceanospirillaceae</taxon>
        <taxon>Thalassolituus</taxon>
    </lineage>
</organism>
<dbReference type="InterPro" id="IPR021393">
    <property type="entry name" value="DUF3034"/>
</dbReference>
<evidence type="ECO:0000313" key="2">
    <source>
        <dbReference type="Proteomes" id="UP001147830"/>
    </source>
</evidence>
<reference evidence="1" key="2">
    <citation type="submission" date="2022-08" db="EMBL/GenBank/DDBJ databases">
        <authorList>
            <person name="Dong C."/>
        </authorList>
    </citation>
    <scope>NUCLEOTIDE SEQUENCE</scope>
    <source>
        <strain evidence="1">59MF3M-4</strain>
    </source>
</reference>
<accession>A0A9X2WCV8</accession>
<keyword evidence="2" id="KW-1185">Reference proteome</keyword>
<sequence>MTLRLSPPGAWMSQKLVSPNLTSLSIALFSLSVSVSSPVLAQGRLLATSGVTQLEGAAGGGLVPWALISGYGEQGESSLSAFTTRTDVQDFRLEVLGASWSYNNQLELSAAQQSFRLKNTATEIRQEIYGAKIKLAGDAVFTALPQLALGLQHKRLLDGDTAAAVGADNNTQGTDFYLSASKVHLAALAGYNVLWNATVRASKANQMGLLGFGGDDNGGYQWLPEVSALVLLRDGFAVGAEYRSKPDNLAAFREDDYRDLFIAWFPHKQLNLTLAWAQLGSIAGSDDQDGLYLSLTGYFQ</sequence>
<proteinExistence type="predicted"/>
<protein>
    <submittedName>
        <fullName evidence="1">DUF3034 family protein</fullName>
    </submittedName>
</protein>
<name>A0A9X2WCV8_9GAMM</name>
<dbReference type="RefSeq" id="WP_260974898.1">
    <property type="nucleotide sequence ID" value="NZ_JAOANI010000009.1"/>
</dbReference>
<dbReference type="AlphaFoldDB" id="A0A9X2WCV8"/>
<reference evidence="1" key="1">
    <citation type="journal article" date="2022" name="Front. Microbiol.">
        <title>Genome-based taxonomic rearrangement of Oceanobacter-related bacteria including the description of Thalassolituus hydrocarbonoclasticus sp. nov. and Thalassolituus pacificus sp. nov. and emended description of the genus Thalassolituus.</title>
        <authorList>
            <person name="Dong C."/>
            <person name="Wei L."/>
            <person name="Wang J."/>
            <person name="Lai Q."/>
            <person name="Huang Z."/>
            <person name="Shao Z."/>
        </authorList>
    </citation>
    <scope>NUCLEOTIDE SEQUENCE</scope>
    <source>
        <strain evidence="1">59MF3M-4</strain>
    </source>
</reference>
<evidence type="ECO:0000313" key="1">
    <source>
        <dbReference type="EMBL" id="MCT7357975.1"/>
    </source>
</evidence>